<name>A0A133ZUZ9_9BACL</name>
<comment type="caution">
    <text evidence="2">The sequence shown here is derived from an EMBL/GenBank/DDBJ whole genome shotgun (WGS) entry which is preliminary data.</text>
</comment>
<dbReference type="Proteomes" id="UP000070355">
    <property type="component" value="Unassembled WGS sequence"/>
</dbReference>
<dbReference type="PATRIC" id="fig|1379.3.peg.1221"/>
<keyword evidence="1" id="KW-0812">Transmembrane</keyword>
<protein>
    <submittedName>
        <fullName evidence="2">Uncharacterized protein</fullName>
    </submittedName>
</protein>
<dbReference type="STRING" id="1379.HMPREF3186_01241"/>
<proteinExistence type="predicted"/>
<feature type="transmembrane region" description="Helical" evidence="1">
    <location>
        <begin position="53"/>
        <end position="72"/>
    </location>
</feature>
<sequence>MDILENLARLSLFPIVIIFLNIKVSGEKHFKIASVSLLFVIFLRVFFLDYHDFPITKMVYLFLALYALQMLFEWDKLLKLMGVIPEDKEK</sequence>
<dbReference type="EMBL" id="LSDC01000078">
    <property type="protein sequence ID" value="KXB59254.1"/>
    <property type="molecule type" value="Genomic_DNA"/>
</dbReference>
<feature type="transmembrane region" description="Helical" evidence="1">
    <location>
        <begin position="6"/>
        <end position="22"/>
    </location>
</feature>
<accession>A0A133ZUZ9</accession>
<evidence type="ECO:0000256" key="1">
    <source>
        <dbReference type="SAM" id="Phobius"/>
    </source>
</evidence>
<dbReference type="AlphaFoldDB" id="A0A133ZUZ9"/>
<organism evidence="2 3">
    <name type="scientific">Gemella haemolysans</name>
    <dbReference type="NCBI Taxonomy" id="1379"/>
    <lineage>
        <taxon>Bacteria</taxon>
        <taxon>Bacillati</taxon>
        <taxon>Bacillota</taxon>
        <taxon>Bacilli</taxon>
        <taxon>Bacillales</taxon>
        <taxon>Gemellaceae</taxon>
        <taxon>Gemella</taxon>
    </lineage>
</organism>
<keyword evidence="1" id="KW-1133">Transmembrane helix</keyword>
<dbReference type="RefSeq" id="WP_060914365.1">
    <property type="nucleotide sequence ID" value="NZ_KQ959967.1"/>
</dbReference>
<keyword evidence="1" id="KW-0472">Membrane</keyword>
<dbReference type="OrthoDB" id="2991105at2"/>
<reference evidence="3" key="1">
    <citation type="submission" date="2016-01" db="EMBL/GenBank/DDBJ databases">
        <authorList>
            <person name="Mitreva M."/>
            <person name="Pepin K.H."/>
            <person name="Mihindukulasuriya K.A."/>
            <person name="Fulton R."/>
            <person name="Fronick C."/>
            <person name="O'Laughlin M."/>
            <person name="Miner T."/>
            <person name="Herter B."/>
            <person name="Rosa B.A."/>
            <person name="Cordes M."/>
            <person name="Tomlinson C."/>
            <person name="Wollam A."/>
            <person name="Palsikar V.B."/>
            <person name="Mardis E.R."/>
            <person name="Wilson R.K."/>
        </authorList>
    </citation>
    <scope>NUCLEOTIDE SEQUENCE [LARGE SCALE GENOMIC DNA]</scope>
    <source>
        <strain evidence="3">DNF01167</strain>
    </source>
</reference>
<feature type="transmembrane region" description="Helical" evidence="1">
    <location>
        <begin position="29"/>
        <end position="47"/>
    </location>
</feature>
<evidence type="ECO:0000313" key="2">
    <source>
        <dbReference type="EMBL" id="KXB59254.1"/>
    </source>
</evidence>
<gene>
    <name evidence="2" type="ORF">HMPREF3186_01241</name>
</gene>
<evidence type="ECO:0000313" key="3">
    <source>
        <dbReference type="Proteomes" id="UP000070355"/>
    </source>
</evidence>